<evidence type="ECO:0000313" key="4">
    <source>
        <dbReference type="EMBL" id="OGC41113.1"/>
    </source>
</evidence>
<name>A0A1F4UA02_UNCW3</name>
<dbReference type="InterPro" id="IPR011042">
    <property type="entry name" value="6-blade_b-propeller_TolB-like"/>
</dbReference>
<dbReference type="Pfam" id="PF02897">
    <property type="entry name" value="Peptidase_S9_N"/>
    <property type="match status" value="1"/>
</dbReference>
<dbReference type="GO" id="GO:0006508">
    <property type="term" value="P:proteolysis"/>
    <property type="evidence" value="ECO:0007669"/>
    <property type="project" value="InterPro"/>
</dbReference>
<dbReference type="Gene3D" id="2.120.10.30">
    <property type="entry name" value="TolB, C-terminal domain"/>
    <property type="match status" value="2"/>
</dbReference>
<evidence type="ECO:0008006" key="6">
    <source>
        <dbReference type="Google" id="ProtNLM"/>
    </source>
</evidence>
<reference evidence="4 5" key="1">
    <citation type="journal article" date="2016" name="Nat. Commun.">
        <title>Thousands of microbial genomes shed light on interconnected biogeochemical processes in an aquifer system.</title>
        <authorList>
            <person name="Anantharaman K."/>
            <person name="Brown C.T."/>
            <person name="Hug L.A."/>
            <person name="Sharon I."/>
            <person name="Castelle C.J."/>
            <person name="Probst A.J."/>
            <person name="Thomas B.C."/>
            <person name="Singh A."/>
            <person name="Wilkins M.J."/>
            <person name="Karaoz U."/>
            <person name="Brodie E.L."/>
            <person name="Williams K.H."/>
            <person name="Hubbard S.S."/>
            <person name="Banfield J.F."/>
        </authorList>
    </citation>
    <scope>NUCLEOTIDE SEQUENCE [LARGE SCALE GENOMIC DNA]</scope>
</reference>
<dbReference type="AlphaFoldDB" id="A0A1F4UA02"/>
<dbReference type="EMBL" id="MEUM01000119">
    <property type="protein sequence ID" value="OGC41113.1"/>
    <property type="molecule type" value="Genomic_DNA"/>
</dbReference>
<feature type="domain" description="Peptidase S9A N-terminal" evidence="3">
    <location>
        <begin position="96"/>
        <end position="351"/>
    </location>
</feature>
<comment type="caution">
    <text evidence="4">The sequence shown here is derived from an EMBL/GenBank/DDBJ whole genome shotgun (WGS) entry which is preliminary data.</text>
</comment>
<accession>A0A1F4UA02</accession>
<dbReference type="Pfam" id="PF00326">
    <property type="entry name" value="Peptidase_S9"/>
    <property type="match status" value="1"/>
</dbReference>
<proteinExistence type="predicted"/>
<dbReference type="Proteomes" id="UP000177025">
    <property type="component" value="Unassembled WGS sequence"/>
</dbReference>
<dbReference type="PANTHER" id="PTHR42776:SF27">
    <property type="entry name" value="DIPEPTIDYL PEPTIDASE FAMILY MEMBER 6"/>
    <property type="match status" value="1"/>
</dbReference>
<dbReference type="InterPro" id="IPR001375">
    <property type="entry name" value="Peptidase_S9_cat"/>
</dbReference>
<gene>
    <name evidence="4" type="ORF">A2Y85_07075</name>
</gene>
<sequence>MALAQVSTKTIRKGNLVIENIPEIPSSIIDQLRPFQNVRSAYFCDWLLDDQGILIITRFGDVGQLHKIEMPLGMRHQLTFFSEPVSGGYVCPDQRQPYFLFSKDTLGNEIDQIYKYNYLTGKHAMLTDGRSKFSDVVWSNRGDRFAFSSTTRNETDWDVYIGTLAGKSSFMRLTEKEGSWDPVDYSTDDSKLLVRHYVSATESYYYILEIKSKKLTPLSPLDKKASYGVARWDKKGKGIYVISDQFSDFRQLLYYDLATSRFDTITKSIPWDIETFRISPSGDTIAFISNENGYSVLYLMDTRTRSKSIIKLPVGQVFGINFKPDGSKLALVLNNVKSPSDVYVIDLKDKKIIRWTEGETVGIDTSSFVIPQNFEYPTFDRVNGKPRKIPAFIYRPKKGKPPYPVIIELHGGPAGQDVPYFSPLTQYYIERMGAAIIIPNFRGSSGYGREFLMLDDGCLRENAIRDIGALLDWIDKDPDLDARRVAVTGGSYGGYMVLACMVNYSNRLACGIDFCGISNFVTFLENTGKYRQDLRRVEYGDERDPVMREFLNKISPLTNAHKIKKPLFVVQGKNDPRVPVTEAEQIVKAVRNNEVEVWYLLAEDEGHGFGKKPNRDYYNQAKILFLEKFLLKK</sequence>
<evidence type="ECO:0000259" key="2">
    <source>
        <dbReference type="Pfam" id="PF00326"/>
    </source>
</evidence>
<evidence type="ECO:0000259" key="3">
    <source>
        <dbReference type="Pfam" id="PF02897"/>
    </source>
</evidence>
<dbReference type="Gene3D" id="3.40.50.1820">
    <property type="entry name" value="alpha/beta hydrolase"/>
    <property type="match status" value="1"/>
</dbReference>
<protein>
    <recommendedName>
        <fullName evidence="6">Peptidase S9 prolyl oligopeptidase catalytic domain-containing protein</fullName>
    </recommendedName>
</protein>
<organism evidence="4 5">
    <name type="scientific">candidate division WOR-3 bacterium RBG_13_43_14</name>
    <dbReference type="NCBI Taxonomy" id="1802590"/>
    <lineage>
        <taxon>Bacteria</taxon>
        <taxon>Bacteria division WOR-3</taxon>
    </lineage>
</organism>
<dbReference type="InterPro" id="IPR023302">
    <property type="entry name" value="Pept_S9A_N"/>
</dbReference>
<dbReference type="SUPFAM" id="SSF53474">
    <property type="entry name" value="alpha/beta-Hydrolases"/>
    <property type="match status" value="1"/>
</dbReference>
<dbReference type="InterPro" id="IPR029058">
    <property type="entry name" value="AB_hydrolase_fold"/>
</dbReference>
<dbReference type="SUPFAM" id="SSF82171">
    <property type="entry name" value="DPP6 N-terminal domain-like"/>
    <property type="match status" value="1"/>
</dbReference>
<feature type="domain" description="Peptidase S9 prolyl oligopeptidase catalytic" evidence="2">
    <location>
        <begin position="420"/>
        <end position="629"/>
    </location>
</feature>
<dbReference type="GO" id="GO:0004252">
    <property type="term" value="F:serine-type endopeptidase activity"/>
    <property type="evidence" value="ECO:0007669"/>
    <property type="project" value="InterPro"/>
</dbReference>
<evidence type="ECO:0000256" key="1">
    <source>
        <dbReference type="ARBA" id="ARBA00022801"/>
    </source>
</evidence>
<keyword evidence="1" id="KW-0378">Hydrolase</keyword>
<dbReference type="PANTHER" id="PTHR42776">
    <property type="entry name" value="SERINE PEPTIDASE S9 FAMILY MEMBER"/>
    <property type="match status" value="1"/>
</dbReference>
<evidence type="ECO:0000313" key="5">
    <source>
        <dbReference type="Proteomes" id="UP000177025"/>
    </source>
</evidence>